<keyword evidence="5" id="KW-0472">Membrane</keyword>
<dbReference type="GO" id="GO:0015035">
    <property type="term" value="F:protein-disulfide reductase activity"/>
    <property type="evidence" value="ECO:0000318"/>
    <property type="project" value="GO_Central"/>
</dbReference>
<evidence type="ECO:0000256" key="1">
    <source>
        <dbReference type="ARBA" id="ARBA00022448"/>
    </source>
</evidence>
<dbReference type="STRING" id="35128.B8C2E3"/>
<dbReference type="KEGG" id="tps:THAPSDRAFT_22657"/>
<dbReference type="HOGENOM" id="CLU_090389_10_4_1"/>
<evidence type="ECO:0000313" key="8">
    <source>
        <dbReference type="Proteomes" id="UP000001449"/>
    </source>
</evidence>
<dbReference type="InParanoid" id="B8C2E3"/>
<keyword evidence="5" id="KW-0812">Transmembrane</keyword>
<dbReference type="PANTHER" id="PTHR45663">
    <property type="entry name" value="GEO12009P1"/>
    <property type="match status" value="1"/>
</dbReference>
<gene>
    <name evidence="7" type="ORF">THAPSDRAFT_22657</name>
</gene>
<keyword evidence="3" id="KW-1015">Disulfide bond</keyword>
<name>B8C2E3_THAPS</name>
<dbReference type="Proteomes" id="UP000001449">
    <property type="component" value="Chromosome 5"/>
</dbReference>
<evidence type="ECO:0000313" key="7">
    <source>
        <dbReference type="EMBL" id="EED92367.1"/>
    </source>
</evidence>
<dbReference type="PROSITE" id="PS51352">
    <property type="entry name" value="THIOREDOXIN_2"/>
    <property type="match status" value="1"/>
</dbReference>
<dbReference type="FunFam" id="3.40.30.10:FF:000716">
    <property type="entry name" value="Uncharacterized protein"/>
    <property type="match status" value="1"/>
</dbReference>
<dbReference type="CDD" id="cd02947">
    <property type="entry name" value="TRX_family"/>
    <property type="match status" value="1"/>
</dbReference>
<dbReference type="GeneID" id="7446426"/>
<evidence type="ECO:0000256" key="4">
    <source>
        <dbReference type="SAM" id="MobiDB-lite"/>
    </source>
</evidence>
<dbReference type="InterPro" id="IPR013766">
    <property type="entry name" value="Thioredoxin_domain"/>
</dbReference>
<dbReference type="InterPro" id="IPR017937">
    <property type="entry name" value="Thioredoxin_CS"/>
</dbReference>
<dbReference type="InterPro" id="IPR036249">
    <property type="entry name" value="Thioredoxin-like_sf"/>
</dbReference>
<keyword evidence="2" id="KW-0249">Electron transport</keyword>
<feature type="compositionally biased region" description="Low complexity" evidence="4">
    <location>
        <begin position="119"/>
        <end position="139"/>
    </location>
</feature>
<dbReference type="Gene3D" id="3.40.30.10">
    <property type="entry name" value="Glutaredoxin"/>
    <property type="match status" value="1"/>
</dbReference>
<accession>B8C2E3</accession>
<reference evidence="7 8" key="1">
    <citation type="journal article" date="2004" name="Science">
        <title>The genome of the diatom Thalassiosira pseudonana: ecology, evolution, and metabolism.</title>
        <authorList>
            <person name="Armbrust E.V."/>
            <person name="Berges J.A."/>
            <person name="Bowler C."/>
            <person name="Green B.R."/>
            <person name="Martinez D."/>
            <person name="Putnam N.H."/>
            <person name="Zhou S."/>
            <person name="Allen A.E."/>
            <person name="Apt K.E."/>
            <person name="Bechner M."/>
            <person name="Brzezinski M.A."/>
            <person name="Chaal B.K."/>
            <person name="Chiovitti A."/>
            <person name="Davis A.K."/>
            <person name="Demarest M.S."/>
            <person name="Detter J.C."/>
            <person name="Glavina T."/>
            <person name="Goodstein D."/>
            <person name="Hadi M.Z."/>
            <person name="Hellsten U."/>
            <person name="Hildebrand M."/>
            <person name="Jenkins B.D."/>
            <person name="Jurka J."/>
            <person name="Kapitonov V.V."/>
            <person name="Kroger N."/>
            <person name="Lau W.W."/>
            <person name="Lane T.W."/>
            <person name="Larimer F.W."/>
            <person name="Lippmeier J.C."/>
            <person name="Lucas S."/>
            <person name="Medina M."/>
            <person name="Montsant A."/>
            <person name="Obornik M."/>
            <person name="Parker M.S."/>
            <person name="Palenik B."/>
            <person name="Pazour G.J."/>
            <person name="Richardson P.M."/>
            <person name="Rynearson T.A."/>
            <person name="Saito M.A."/>
            <person name="Schwartz D.C."/>
            <person name="Thamatrakoln K."/>
            <person name="Valentin K."/>
            <person name="Vardi A."/>
            <person name="Wilkerson F.P."/>
            <person name="Rokhsar D.S."/>
        </authorList>
    </citation>
    <scope>NUCLEOTIDE SEQUENCE [LARGE SCALE GENOMIC DNA]</scope>
    <source>
        <strain evidence="7 8">CCMP1335</strain>
    </source>
</reference>
<keyword evidence="5" id="KW-1133">Transmembrane helix</keyword>
<reference evidence="7 8" key="2">
    <citation type="journal article" date="2008" name="Nature">
        <title>The Phaeodactylum genome reveals the evolutionary history of diatom genomes.</title>
        <authorList>
            <person name="Bowler C."/>
            <person name="Allen A.E."/>
            <person name="Badger J.H."/>
            <person name="Grimwood J."/>
            <person name="Jabbari K."/>
            <person name="Kuo A."/>
            <person name="Maheswari U."/>
            <person name="Martens C."/>
            <person name="Maumus F."/>
            <person name="Otillar R.P."/>
            <person name="Rayko E."/>
            <person name="Salamov A."/>
            <person name="Vandepoele K."/>
            <person name="Beszteri B."/>
            <person name="Gruber A."/>
            <person name="Heijde M."/>
            <person name="Katinka M."/>
            <person name="Mock T."/>
            <person name="Valentin K."/>
            <person name="Verret F."/>
            <person name="Berges J.A."/>
            <person name="Brownlee C."/>
            <person name="Cadoret J.P."/>
            <person name="Chiovitti A."/>
            <person name="Choi C.J."/>
            <person name="Coesel S."/>
            <person name="De Martino A."/>
            <person name="Detter J.C."/>
            <person name="Durkin C."/>
            <person name="Falciatore A."/>
            <person name="Fournet J."/>
            <person name="Haruta M."/>
            <person name="Huysman M.J."/>
            <person name="Jenkins B.D."/>
            <person name="Jiroutova K."/>
            <person name="Jorgensen R.E."/>
            <person name="Joubert Y."/>
            <person name="Kaplan A."/>
            <person name="Kroger N."/>
            <person name="Kroth P.G."/>
            <person name="La Roche J."/>
            <person name="Lindquist E."/>
            <person name="Lommer M."/>
            <person name="Martin-Jezequel V."/>
            <person name="Lopez P.J."/>
            <person name="Lucas S."/>
            <person name="Mangogna M."/>
            <person name="McGinnis K."/>
            <person name="Medlin L.K."/>
            <person name="Montsant A."/>
            <person name="Oudot-Le Secq M.P."/>
            <person name="Napoli C."/>
            <person name="Obornik M."/>
            <person name="Parker M.S."/>
            <person name="Petit J.L."/>
            <person name="Porcel B.M."/>
            <person name="Poulsen N."/>
            <person name="Robison M."/>
            <person name="Rychlewski L."/>
            <person name="Rynearson T.A."/>
            <person name="Schmutz J."/>
            <person name="Shapiro H."/>
            <person name="Siaut M."/>
            <person name="Stanley M."/>
            <person name="Sussman M.R."/>
            <person name="Taylor A.R."/>
            <person name="Vardi A."/>
            <person name="von Dassow P."/>
            <person name="Vyverman W."/>
            <person name="Willis A."/>
            <person name="Wyrwicz L.S."/>
            <person name="Rokhsar D.S."/>
            <person name="Weissenbach J."/>
            <person name="Armbrust E.V."/>
            <person name="Green B.R."/>
            <person name="Van de Peer Y."/>
            <person name="Grigoriev I.V."/>
        </authorList>
    </citation>
    <scope>NUCLEOTIDE SEQUENCE [LARGE SCALE GENOMIC DNA]</scope>
    <source>
        <strain evidence="7 8">CCMP1335</strain>
    </source>
</reference>
<dbReference type="Pfam" id="PF00085">
    <property type="entry name" value="Thioredoxin"/>
    <property type="match status" value="1"/>
</dbReference>
<evidence type="ECO:0000256" key="5">
    <source>
        <dbReference type="SAM" id="Phobius"/>
    </source>
</evidence>
<protein>
    <recommendedName>
        <fullName evidence="6">Thioredoxin domain-containing protein</fullName>
    </recommendedName>
</protein>
<evidence type="ECO:0000256" key="3">
    <source>
        <dbReference type="ARBA" id="ARBA00023157"/>
    </source>
</evidence>
<feature type="region of interest" description="Disordered" evidence="4">
    <location>
        <begin position="104"/>
        <end position="152"/>
    </location>
</feature>
<dbReference type="RefSeq" id="XP_002290615.1">
    <property type="nucleotide sequence ID" value="XM_002290579.1"/>
</dbReference>
<dbReference type="PaxDb" id="35128-Thaps19977"/>
<dbReference type="PANTHER" id="PTHR45663:SF11">
    <property type="entry name" value="GEO12009P1"/>
    <property type="match status" value="1"/>
</dbReference>
<organism evidence="7 8">
    <name type="scientific">Thalassiosira pseudonana</name>
    <name type="common">Marine diatom</name>
    <name type="synonym">Cyclotella nana</name>
    <dbReference type="NCBI Taxonomy" id="35128"/>
    <lineage>
        <taxon>Eukaryota</taxon>
        <taxon>Sar</taxon>
        <taxon>Stramenopiles</taxon>
        <taxon>Ochrophyta</taxon>
        <taxon>Bacillariophyta</taxon>
        <taxon>Coscinodiscophyceae</taxon>
        <taxon>Thalassiosirophycidae</taxon>
        <taxon>Thalassiosirales</taxon>
        <taxon>Thalassiosiraceae</taxon>
        <taxon>Thalassiosira</taxon>
    </lineage>
</organism>
<evidence type="ECO:0000256" key="2">
    <source>
        <dbReference type="ARBA" id="ARBA00022982"/>
    </source>
</evidence>
<dbReference type="SUPFAM" id="SSF52833">
    <property type="entry name" value="Thioredoxin-like"/>
    <property type="match status" value="1"/>
</dbReference>
<feature type="transmembrane region" description="Helical" evidence="5">
    <location>
        <begin position="20"/>
        <end position="40"/>
    </location>
</feature>
<dbReference type="EMBL" id="CM000642">
    <property type="protein sequence ID" value="EED92367.1"/>
    <property type="molecule type" value="Genomic_DNA"/>
</dbReference>
<evidence type="ECO:0000259" key="6">
    <source>
        <dbReference type="PROSITE" id="PS51352"/>
    </source>
</evidence>
<dbReference type="AlphaFoldDB" id="B8C2E3"/>
<proteinExistence type="predicted"/>
<keyword evidence="8" id="KW-1185">Reference proteome</keyword>
<sequence length="341" mass="37857">MTSPHISRRQWYCRRRPWVALFHVLTVVSSLSFCVAFTTIPTIRYYHLLNTSPQVLGFSTSDVVEPLPDPSEMTLKNIQQELKSRNVSSADCFDRDSLTKRLVEARANPSTPNKSTEDTPPVSASATADSSPSPSQSSTKANNTPDASDFDRDKTLAELRTMKIKELKVELSKYKVRWGTMIEKEDMVQALCNAMAEKSEQTRNFSRSGKVLPGDVSEVDEEILLKELGWLESDLSRGVMTTAGDDNPKASPPILLDVFATWCGPCQFLVPHLKGAAEELGTDVRVMKIDSDKYQRLASVLKVGGLPTIILFDGNNVSKEVDRVEGALTKDGIVSFVKRHF</sequence>
<dbReference type="PROSITE" id="PS00194">
    <property type="entry name" value="THIOREDOXIN_1"/>
    <property type="match status" value="1"/>
</dbReference>
<dbReference type="GO" id="GO:0005737">
    <property type="term" value="C:cytoplasm"/>
    <property type="evidence" value="ECO:0000318"/>
    <property type="project" value="GO_Central"/>
</dbReference>
<feature type="domain" description="Thioredoxin" evidence="6">
    <location>
        <begin position="226"/>
        <end position="341"/>
    </location>
</feature>
<dbReference type="eggNOG" id="KOG0910">
    <property type="taxonomic scope" value="Eukaryota"/>
</dbReference>
<keyword evidence="1" id="KW-0813">Transport</keyword>